<dbReference type="PIRSF" id="PIRSF017082">
    <property type="entry name" value="YflP"/>
    <property type="match status" value="1"/>
</dbReference>
<protein>
    <submittedName>
        <fullName evidence="2">Tripartite tricarboxylate transporter substrate binding protein</fullName>
    </submittedName>
</protein>
<organism evidence="2 3">
    <name type="scientific">Ramlibacter pinisoli</name>
    <dbReference type="NCBI Taxonomy" id="2682844"/>
    <lineage>
        <taxon>Bacteria</taxon>
        <taxon>Pseudomonadati</taxon>
        <taxon>Pseudomonadota</taxon>
        <taxon>Betaproteobacteria</taxon>
        <taxon>Burkholderiales</taxon>
        <taxon>Comamonadaceae</taxon>
        <taxon>Ramlibacter</taxon>
    </lineage>
</organism>
<evidence type="ECO:0000256" key="1">
    <source>
        <dbReference type="ARBA" id="ARBA00006987"/>
    </source>
</evidence>
<comment type="caution">
    <text evidence="2">The sequence shown here is derived from an EMBL/GenBank/DDBJ whole genome shotgun (WGS) entry which is preliminary data.</text>
</comment>
<reference evidence="2 3" key="1">
    <citation type="submission" date="2019-12" db="EMBL/GenBank/DDBJ databases">
        <authorList>
            <person name="Huq M.A."/>
        </authorList>
    </citation>
    <scope>NUCLEOTIDE SEQUENCE [LARGE SCALE GENOMIC DNA]</scope>
    <source>
        <strain evidence="2 3">MAH-25</strain>
    </source>
</reference>
<dbReference type="CDD" id="cd13578">
    <property type="entry name" value="PBP2_Bug27"/>
    <property type="match status" value="1"/>
</dbReference>
<dbReference type="Pfam" id="PF03401">
    <property type="entry name" value="TctC"/>
    <property type="match status" value="1"/>
</dbReference>
<dbReference type="InterPro" id="IPR005064">
    <property type="entry name" value="BUG"/>
</dbReference>
<dbReference type="PANTHER" id="PTHR42928:SF5">
    <property type="entry name" value="BLR1237 PROTEIN"/>
    <property type="match status" value="1"/>
</dbReference>
<evidence type="ECO:0000313" key="3">
    <source>
        <dbReference type="Proteomes" id="UP000469385"/>
    </source>
</evidence>
<dbReference type="InterPro" id="IPR042100">
    <property type="entry name" value="Bug_dom1"/>
</dbReference>
<keyword evidence="3" id="KW-1185">Reference proteome</keyword>
<accession>A0A6N8IZD8</accession>
<dbReference type="Proteomes" id="UP000469385">
    <property type="component" value="Unassembled WGS sequence"/>
</dbReference>
<comment type="similarity">
    <text evidence="1">Belongs to the UPF0065 (bug) family.</text>
</comment>
<dbReference type="Gene3D" id="3.40.190.150">
    <property type="entry name" value="Bordetella uptake gene, domain 1"/>
    <property type="match status" value="1"/>
</dbReference>
<dbReference type="Gene3D" id="3.40.190.10">
    <property type="entry name" value="Periplasmic binding protein-like II"/>
    <property type="match status" value="1"/>
</dbReference>
<evidence type="ECO:0000313" key="2">
    <source>
        <dbReference type="EMBL" id="MVQ31932.1"/>
    </source>
</evidence>
<gene>
    <name evidence="2" type="ORF">GON04_20910</name>
</gene>
<dbReference type="SUPFAM" id="SSF53850">
    <property type="entry name" value="Periplasmic binding protein-like II"/>
    <property type="match status" value="1"/>
</dbReference>
<name>A0A6N8IZD8_9BURK</name>
<dbReference type="PANTHER" id="PTHR42928">
    <property type="entry name" value="TRICARBOXYLATE-BINDING PROTEIN"/>
    <property type="match status" value="1"/>
</dbReference>
<sequence length="345" mass="35814">MVPGGQGRGHPVRVSATGDGGVPMKRRLAALLAALTLAIGPGAFAQDAFPTKPVKIILPYAAGGGGDQFTRMFAQALGDLWQQPVVVENRPGAGATIGTDAVAKSPPDGYTLLMISSTIAVTPAAYPKLPYDVFKDLTPIGLLAQSPFILTVNPNVPAQTFEEFVRYGRANPGKLNFGHAGNGTMAHLSYELLKARTGLQATVVAYRGSNPAMLDALTGQVDFIVDTPAAIRQHVAAGKLRPVAATTARRAAAMPSLPTIAESGVPGFDVSVWFGLMGPGGMPPGLVQKINADALKAFAAAGLGPRLAVLGMEPFPSSPGEFGDLLRQEVAKWGQVVKAANIKFD</sequence>
<proteinExistence type="inferred from homology"/>
<dbReference type="AlphaFoldDB" id="A0A6N8IZD8"/>
<dbReference type="EMBL" id="WSEL01000009">
    <property type="protein sequence ID" value="MVQ31932.1"/>
    <property type="molecule type" value="Genomic_DNA"/>
</dbReference>